<dbReference type="AlphaFoldDB" id="A0A5C5Z4Q8"/>
<gene>
    <name evidence="1" type="ORF">CA13_29960</name>
</gene>
<protein>
    <submittedName>
        <fullName evidence="1">Uncharacterized protein</fullName>
    </submittedName>
</protein>
<dbReference type="EMBL" id="SJPJ01000001">
    <property type="protein sequence ID" value="TWT81543.1"/>
    <property type="molecule type" value="Genomic_DNA"/>
</dbReference>
<organism evidence="1 2">
    <name type="scientific">Novipirellula herctigrandis</name>
    <dbReference type="NCBI Taxonomy" id="2527986"/>
    <lineage>
        <taxon>Bacteria</taxon>
        <taxon>Pseudomonadati</taxon>
        <taxon>Planctomycetota</taxon>
        <taxon>Planctomycetia</taxon>
        <taxon>Pirellulales</taxon>
        <taxon>Pirellulaceae</taxon>
        <taxon>Novipirellula</taxon>
    </lineage>
</organism>
<accession>A0A5C5Z4Q8</accession>
<dbReference type="Proteomes" id="UP000315010">
    <property type="component" value="Unassembled WGS sequence"/>
</dbReference>
<evidence type="ECO:0000313" key="1">
    <source>
        <dbReference type="EMBL" id="TWT81543.1"/>
    </source>
</evidence>
<proteinExistence type="predicted"/>
<evidence type="ECO:0000313" key="2">
    <source>
        <dbReference type="Proteomes" id="UP000315010"/>
    </source>
</evidence>
<reference evidence="1 2" key="1">
    <citation type="submission" date="2019-02" db="EMBL/GenBank/DDBJ databases">
        <title>Deep-cultivation of Planctomycetes and their phenomic and genomic characterization uncovers novel biology.</title>
        <authorList>
            <person name="Wiegand S."/>
            <person name="Jogler M."/>
            <person name="Boedeker C."/>
            <person name="Pinto D."/>
            <person name="Vollmers J."/>
            <person name="Rivas-Marin E."/>
            <person name="Kohn T."/>
            <person name="Peeters S.H."/>
            <person name="Heuer A."/>
            <person name="Rast P."/>
            <person name="Oberbeckmann S."/>
            <person name="Bunk B."/>
            <person name="Jeske O."/>
            <person name="Meyerdierks A."/>
            <person name="Storesund J.E."/>
            <person name="Kallscheuer N."/>
            <person name="Luecker S."/>
            <person name="Lage O.M."/>
            <person name="Pohl T."/>
            <person name="Merkel B.J."/>
            <person name="Hornburger P."/>
            <person name="Mueller R.-W."/>
            <person name="Bruemmer F."/>
            <person name="Labrenz M."/>
            <person name="Spormann A.M."/>
            <person name="Op Den Camp H."/>
            <person name="Overmann J."/>
            <person name="Amann R."/>
            <person name="Jetten M.S.M."/>
            <person name="Mascher T."/>
            <person name="Medema M.H."/>
            <person name="Devos D.P."/>
            <person name="Kaster A.-K."/>
            <person name="Ovreas L."/>
            <person name="Rohde M."/>
            <person name="Galperin M.Y."/>
            <person name="Jogler C."/>
        </authorList>
    </citation>
    <scope>NUCLEOTIDE SEQUENCE [LARGE SCALE GENOMIC DNA]</scope>
    <source>
        <strain evidence="1 2">CA13</strain>
    </source>
</reference>
<keyword evidence="2" id="KW-1185">Reference proteome</keyword>
<name>A0A5C5Z4Q8_9BACT</name>
<comment type="caution">
    <text evidence="1">The sequence shown here is derived from an EMBL/GenBank/DDBJ whole genome shotgun (WGS) entry which is preliminary data.</text>
</comment>
<sequence length="63" mass="7476">MPSLDLLFTNEDHTKPAAPQNGIWFDPVSQFLDLPTGRMLVVHESSFFEERFELLMYLRMFLR</sequence>